<name>A0A0R3LJL1_9BRAD</name>
<comment type="caution">
    <text evidence="1">The sequence shown here is derived from an EMBL/GenBank/DDBJ whole genome shotgun (WGS) entry which is preliminary data.</text>
</comment>
<organism evidence="1 2">
    <name type="scientific">Bradyrhizobium valentinum</name>
    <dbReference type="NCBI Taxonomy" id="1518501"/>
    <lineage>
        <taxon>Bacteria</taxon>
        <taxon>Pseudomonadati</taxon>
        <taxon>Pseudomonadota</taxon>
        <taxon>Alphaproteobacteria</taxon>
        <taxon>Hyphomicrobiales</taxon>
        <taxon>Nitrobacteraceae</taxon>
        <taxon>Bradyrhizobium</taxon>
    </lineage>
</organism>
<dbReference type="EMBL" id="LLXX01000088">
    <property type="protein sequence ID" value="KRR07978.1"/>
    <property type="molecule type" value="Genomic_DNA"/>
</dbReference>
<gene>
    <name evidence="1" type="ORF">CP49_38725</name>
</gene>
<dbReference type="AlphaFoldDB" id="A0A0R3LJL1"/>
<accession>A0A0R3LJL1</accession>
<sequence>MSLSCGFATNSTIPEMLGVPIARPGAAKIFTGVDAWLALLIGRSLAYLRRYNRKGCDLRPLGWLIAALPLHLPSGSEALWVLLALSEENR</sequence>
<keyword evidence="2" id="KW-1185">Reference proteome</keyword>
<dbReference type="Proteomes" id="UP000051913">
    <property type="component" value="Unassembled WGS sequence"/>
</dbReference>
<reference evidence="1 2" key="1">
    <citation type="submission" date="2014-03" db="EMBL/GenBank/DDBJ databases">
        <title>Bradyrhizobium valentinum sp. nov., isolated from effective nodules of Lupinus mariae-josephae, a lupine endemic of basic-lime soils in Eastern Spain.</title>
        <authorList>
            <person name="Duran D."/>
            <person name="Rey L."/>
            <person name="Navarro A."/>
            <person name="Busquets A."/>
            <person name="Imperial J."/>
            <person name="Ruiz-Argueso T."/>
        </authorList>
    </citation>
    <scope>NUCLEOTIDE SEQUENCE [LARGE SCALE GENOMIC DNA]</scope>
    <source>
        <strain evidence="1 2">LmjM3</strain>
    </source>
</reference>
<dbReference type="STRING" id="1518501.CQ10_20315"/>
<evidence type="ECO:0000313" key="2">
    <source>
        <dbReference type="Proteomes" id="UP000051913"/>
    </source>
</evidence>
<protein>
    <submittedName>
        <fullName evidence="1">Uncharacterized protein</fullName>
    </submittedName>
</protein>
<proteinExistence type="predicted"/>
<evidence type="ECO:0000313" key="1">
    <source>
        <dbReference type="EMBL" id="KRR07978.1"/>
    </source>
</evidence>